<dbReference type="WBParaSite" id="ACAC_0001339501-mRNA-1">
    <property type="protein sequence ID" value="ACAC_0001339501-mRNA-1"/>
    <property type="gene ID" value="ACAC_0001339501"/>
</dbReference>
<keyword evidence="1" id="KW-1185">Reference proteome</keyword>
<evidence type="ECO:0000313" key="2">
    <source>
        <dbReference type="WBParaSite" id="ACAC_0001339501-mRNA-1"/>
    </source>
</evidence>
<sequence length="238" mass="27290">LPSLLEWRSIDVEKPPLINDWLVERLRLNELLATRQYKCDRSLQFGDTSESFTVCDESGAINRVLIVTGNPSSPGKFERDIKAEKWTVFLPEGSDLIEHLGGDVEVHYLTELNDWNHWMTWDIEYAIRGRTYDIAKLNLYAFQFHSFDQPHVNMTARHLALTINVESVASSDAIRVLGEWYQLFYWLFFSEGYAVIGAKSSGVCGQRNQNCKYQVSLMRLDSNELRSRSMAPVFGLGG</sequence>
<dbReference type="Proteomes" id="UP000035642">
    <property type="component" value="Unassembled WGS sequence"/>
</dbReference>
<proteinExistence type="predicted"/>
<protein>
    <submittedName>
        <fullName evidence="2">Uncharacterized protein</fullName>
    </submittedName>
</protein>
<reference evidence="2" key="2">
    <citation type="submission" date="2017-02" db="UniProtKB">
        <authorList>
            <consortium name="WormBaseParasite"/>
        </authorList>
    </citation>
    <scope>IDENTIFICATION</scope>
</reference>
<reference evidence="1" key="1">
    <citation type="submission" date="2012-09" db="EMBL/GenBank/DDBJ databases">
        <authorList>
            <person name="Martin A.A."/>
        </authorList>
    </citation>
    <scope>NUCLEOTIDE SEQUENCE</scope>
</reference>
<dbReference type="STRING" id="6313.A0A0K0DNQ6"/>
<organism evidence="1 2">
    <name type="scientific">Angiostrongylus cantonensis</name>
    <name type="common">Rat lungworm</name>
    <dbReference type="NCBI Taxonomy" id="6313"/>
    <lineage>
        <taxon>Eukaryota</taxon>
        <taxon>Metazoa</taxon>
        <taxon>Ecdysozoa</taxon>
        <taxon>Nematoda</taxon>
        <taxon>Chromadorea</taxon>
        <taxon>Rhabditida</taxon>
        <taxon>Rhabditina</taxon>
        <taxon>Rhabditomorpha</taxon>
        <taxon>Strongyloidea</taxon>
        <taxon>Metastrongylidae</taxon>
        <taxon>Angiostrongylus</taxon>
    </lineage>
</organism>
<accession>A0A0K0DNQ6</accession>
<name>A0A0K0DNQ6_ANGCA</name>
<dbReference type="AlphaFoldDB" id="A0A0K0DNQ6"/>
<evidence type="ECO:0000313" key="1">
    <source>
        <dbReference type="Proteomes" id="UP000035642"/>
    </source>
</evidence>